<evidence type="ECO:0000313" key="3">
    <source>
        <dbReference type="Proteomes" id="UP000092598"/>
    </source>
</evidence>
<reference evidence="2 3" key="1">
    <citation type="submission" date="2016-07" db="EMBL/GenBank/DDBJ databases">
        <title>Enhancement of antibiotic productionsby engineered nitrateutilization in actinobacteria.</title>
        <authorList>
            <person name="Meng S.C."/>
        </authorList>
    </citation>
    <scope>NUCLEOTIDE SEQUENCE [LARGE SCALE GENOMIC DNA]</scope>
    <source>
        <strain evidence="2 3">NRRL 2936</strain>
    </source>
</reference>
<dbReference type="AlphaFoldDB" id="A0A1B1MNQ3"/>
<dbReference type="EMBL" id="CP016438">
    <property type="protein sequence ID" value="ANS70240.1"/>
    <property type="molecule type" value="Genomic_DNA"/>
</dbReference>
<dbReference type="Gene3D" id="3.90.226.10">
    <property type="entry name" value="2-enoyl-CoA Hydratase, Chain A, domain 1"/>
    <property type="match status" value="1"/>
</dbReference>
<dbReference type="GO" id="GO:0004175">
    <property type="term" value="F:endopeptidase activity"/>
    <property type="evidence" value="ECO:0007669"/>
    <property type="project" value="TreeGrafter"/>
</dbReference>
<dbReference type="SUPFAM" id="SSF52096">
    <property type="entry name" value="ClpP/crotonase"/>
    <property type="match status" value="1"/>
</dbReference>
<dbReference type="Pfam" id="PF03572">
    <property type="entry name" value="Peptidase_S41"/>
    <property type="match status" value="1"/>
</dbReference>
<sequence length="648" mass="69374">MTDHDTSTTPAWIPKQLAAAAPLSDFLAGAGVLTLAERKVLVQQALVLLEQNYAHLPLKTAMYAVNPVQRLRLLLVRLGRQSDAAMDPEWRFHAELSAIFHSVRDLHTNYVLPRPFAGKIAYLPFQIEHYAAGPGSGYLVTRTVRDFAAPPGFGPGTEVTHWNGVPIARQVELCADRFAGSNPAARHSRGVQSLTVRPLAVHRAPDEEWVVLGYTGADGAARELREPWRVTENLPALVDADALSEAAAAQGLDLVGDEVNRATKLLHVPQVVGLEEAGGPAELTTEPALDAADIPSAMPGFFRARTVTTASGTFGHIRIFTFNTTDPGGFVTEFVRLLGLIPRTGLALDVRGNGGGHIHASEFLLQTLTPRQVVPEPVQFLSTPLNLRICRRHAANPTREIDLGPWFPSLEQSPEIGSAFSATFPITPQEGANAIGQQYHGPVVLVTDARCYSATDIFAAGFQDHGIGPVLGADDNTGAGGANVWTHELLKLLLELPAPVPGPDPESPYRPLPGGANLRVAIRRTVRVGALSGTPLEDLGVVPDVRHRMTRDDLLKDNVDLLNHAGELLAALPRFRLDAEPGPGAALTVRTAGLDRVDVFVAGRPRASVDVVDGDTTLTLSVDPAPGTAVRLEGYRAGSLAATRTLRR</sequence>
<keyword evidence="2" id="KW-0645">Protease</keyword>
<keyword evidence="2" id="KW-0378">Hydrolase</keyword>
<dbReference type="Proteomes" id="UP000092598">
    <property type="component" value="Chromosome"/>
</dbReference>
<dbReference type="InterPro" id="IPR005151">
    <property type="entry name" value="Tail-specific_protease"/>
</dbReference>
<keyword evidence="3" id="KW-1185">Reference proteome</keyword>
<organism evidence="2 3">
    <name type="scientific">Streptomyces lincolnensis</name>
    <dbReference type="NCBI Taxonomy" id="1915"/>
    <lineage>
        <taxon>Bacteria</taxon>
        <taxon>Bacillati</taxon>
        <taxon>Actinomycetota</taxon>
        <taxon>Actinomycetes</taxon>
        <taxon>Kitasatosporales</taxon>
        <taxon>Streptomycetaceae</taxon>
        <taxon>Streptomyces</taxon>
    </lineage>
</organism>
<feature type="domain" description="Tail specific protease" evidence="1">
    <location>
        <begin position="314"/>
        <end position="483"/>
    </location>
</feature>
<dbReference type="PANTHER" id="PTHR32060:SF22">
    <property type="entry name" value="CARBOXYL-TERMINAL-PROCESSING PEPTIDASE 3, CHLOROPLASTIC"/>
    <property type="match status" value="1"/>
</dbReference>
<dbReference type="PANTHER" id="PTHR32060">
    <property type="entry name" value="TAIL-SPECIFIC PROTEASE"/>
    <property type="match status" value="1"/>
</dbReference>
<dbReference type="GO" id="GO:0006508">
    <property type="term" value="P:proteolysis"/>
    <property type="evidence" value="ECO:0007669"/>
    <property type="project" value="UniProtKB-KW"/>
</dbReference>
<accession>A0A1B1MNQ3</accession>
<dbReference type="KEGG" id="sls:SLINC_8016"/>
<dbReference type="RefSeq" id="WP_067443728.1">
    <property type="nucleotide sequence ID" value="NZ_CP016438.1"/>
</dbReference>
<protein>
    <submittedName>
        <fullName evidence="2">Periplasmic protease</fullName>
    </submittedName>
</protein>
<dbReference type="PATRIC" id="fig|1915.4.peg.8827"/>
<proteinExistence type="predicted"/>
<dbReference type="STRING" id="1915.SLINC_8016"/>
<evidence type="ECO:0000259" key="1">
    <source>
        <dbReference type="Pfam" id="PF03572"/>
    </source>
</evidence>
<name>A0A1B1MNQ3_STRLN</name>
<gene>
    <name evidence="2" type="ORF">SLINC_8016</name>
</gene>
<dbReference type="InterPro" id="IPR029045">
    <property type="entry name" value="ClpP/crotonase-like_dom_sf"/>
</dbReference>
<dbReference type="GO" id="GO:0008236">
    <property type="term" value="F:serine-type peptidase activity"/>
    <property type="evidence" value="ECO:0007669"/>
    <property type="project" value="InterPro"/>
</dbReference>
<evidence type="ECO:0000313" key="2">
    <source>
        <dbReference type="EMBL" id="ANS70240.1"/>
    </source>
</evidence>